<dbReference type="PROSITE" id="PS51708">
    <property type="entry name" value="CHAD"/>
    <property type="match status" value="1"/>
</dbReference>
<dbReference type="EMBL" id="JBALHR010000004">
    <property type="protein sequence ID" value="MEH7828307.1"/>
    <property type="molecule type" value="Genomic_DNA"/>
</dbReference>
<dbReference type="PANTHER" id="PTHR39339:SF1">
    <property type="entry name" value="CHAD DOMAIN-CONTAINING PROTEIN"/>
    <property type="match status" value="1"/>
</dbReference>
<dbReference type="PANTHER" id="PTHR39339">
    <property type="entry name" value="SLR1444 PROTEIN"/>
    <property type="match status" value="1"/>
</dbReference>
<dbReference type="Gene3D" id="1.40.20.10">
    <property type="entry name" value="CHAD domain"/>
    <property type="match status" value="1"/>
</dbReference>
<organism evidence="2 3">
    <name type="scientific">Gemmobacter denitrificans</name>
    <dbReference type="NCBI Taxonomy" id="3123040"/>
    <lineage>
        <taxon>Bacteria</taxon>
        <taxon>Pseudomonadati</taxon>
        <taxon>Pseudomonadota</taxon>
        <taxon>Alphaproteobacteria</taxon>
        <taxon>Rhodobacterales</taxon>
        <taxon>Paracoccaceae</taxon>
        <taxon>Gemmobacter</taxon>
    </lineage>
</organism>
<comment type="caution">
    <text evidence="2">The sequence shown here is derived from an EMBL/GenBank/DDBJ whole genome shotgun (WGS) entry which is preliminary data.</text>
</comment>
<keyword evidence="3" id="KW-1185">Reference proteome</keyword>
<dbReference type="RefSeq" id="WP_335422124.1">
    <property type="nucleotide sequence ID" value="NZ_JBALHR010000004.1"/>
</dbReference>
<evidence type="ECO:0000313" key="2">
    <source>
        <dbReference type="EMBL" id="MEH7828307.1"/>
    </source>
</evidence>
<dbReference type="Proteomes" id="UP001431963">
    <property type="component" value="Unassembled WGS sequence"/>
</dbReference>
<dbReference type="InterPro" id="IPR007899">
    <property type="entry name" value="CHAD_dom"/>
</dbReference>
<accession>A0ABU8BVK8</accession>
<evidence type="ECO:0000313" key="3">
    <source>
        <dbReference type="Proteomes" id="UP001431963"/>
    </source>
</evidence>
<feature type="domain" description="CHAD" evidence="1">
    <location>
        <begin position="9"/>
        <end position="284"/>
    </location>
</feature>
<protein>
    <submittedName>
        <fullName evidence="2">CHAD domain-containing protein</fullName>
    </submittedName>
</protein>
<evidence type="ECO:0000259" key="1">
    <source>
        <dbReference type="PROSITE" id="PS51708"/>
    </source>
</evidence>
<sequence length="291" mass="32586">MPYRFDLRDASLSEALRRIAGEEIASMQARIGAGSLEPGDVHGLRKSFKKLRALLRLVRHGLPEIQPAENVVLRDAARSLSGQRDAAVRIAALDRLMPGASDPALLALRAHLVAEAAMPAPPPPDLRDLLAGLALRINEWELQGQDRRILAEGLSETRSRARRAMRAARDNPDDEVLHDWRKRAKDHWYQARLFLPVWPDVMRPIVTEADRLGEALGDHHDLAMLQAHLDALPDSILPADTRTLLADRSREARQAIEATAFPLGARLFAGDPEEMADLWIKWWKIWLSQIG</sequence>
<gene>
    <name evidence="2" type="ORF">V6590_09095</name>
</gene>
<dbReference type="Pfam" id="PF05235">
    <property type="entry name" value="CHAD"/>
    <property type="match status" value="1"/>
</dbReference>
<dbReference type="SMART" id="SM00880">
    <property type="entry name" value="CHAD"/>
    <property type="match status" value="1"/>
</dbReference>
<proteinExistence type="predicted"/>
<name>A0ABU8BVK8_9RHOB</name>
<reference evidence="2" key="1">
    <citation type="submission" date="2024-02" db="EMBL/GenBank/DDBJ databases">
        <title>Genome sequences of strain Gemmobacter sp. JM10B15.</title>
        <authorList>
            <person name="Zhang M."/>
        </authorList>
    </citation>
    <scope>NUCLEOTIDE SEQUENCE</scope>
    <source>
        <strain evidence="2">JM10B15</strain>
    </source>
</reference>
<dbReference type="InterPro" id="IPR038186">
    <property type="entry name" value="CHAD_dom_sf"/>
</dbReference>